<name>B8BDW4_ORYSI</name>
<dbReference type="EMBL" id="CM000134">
    <property type="protein sequence ID" value="EEC84956.1"/>
    <property type="molecule type" value="Genomic_DNA"/>
</dbReference>
<reference evidence="1 2" key="1">
    <citation type="journal article" date="2005" name="PLoS Biol.">
        <title>The genomes of Oryza sativa: a history of duplications.</title>
        <authorList>
            <person name="Yu J."/>
            <person name="Wang J."/>
            <person name="Lin W."/>
            <person name="Li S."/>
            <person name="Li H."/>
            <person name="Zhou J."/>
            <person name="Ni P."/>
            <person name="Dong W."/>
            <person name="Hu S."/>
            <person name="Zeng C."/>
            <person name="Zhang J."/>
            <person name="Zhang Y."/>
            <person name="Li R."/>
            <person name="Xu Z."/>
            <person name="Li S."/>
            <person name="Li X."/>
            <person name="Zheng H."/>
            <person name="Cong L."/>
            <person name="Lin L."/>
            <person name="Yin J."/>
            <person name="Geng J."/>
            <person name="Li G."/>
            <person name="Shi J."/>
            <person name="Liu J."/>
            <person name="Lv H."/>
            <person name="Li J."/>
            <person name="Wang J."/>
            <person name="Deng Y."/>
            <person name="Ran L."/>
            <person name="Shi X."/>
            <person name="Wang X."/>
            <person name="Wu Q."/>
            <person name="Li C."/>
            <person name="Ren X."/>
            <person name="Wang J."/>
            <person name="Wang X."/>
            <person name="Li D."/>
            <person name="Liu D."/>
            <person name="Zhang X."/>
            <person name="Ji Z."/>
            <person name="Zhao W."/>
            <person name="Sun Y."/>
            <person name="Zhang Z."/>
            <person name="Bao J."/>
            <person name="Han Y."/>
            <person name="Dong L."/>
            <person name="Ji J."/>
            <person name="Chen P."/>
            <person name="Wu S."/>
            <person name="Liu J."/>
            <person name="Xiao Y."/>
            <person name="Bu D."/>
            <person name="Tan J."/>
            <person name="Yang L."/>
            <person name="Ye C."/>
            <person name="Zhang J."/>
            <person name="Xu J."/>
            <person name="Zhou Y."/>
            <person name="Yu Y."/>
            <person name="Zhang B."/>
            <person name="Zhuang S."/>
            <person name="Wei H."/>
            <person name="Liu B."/>
            <person name="Lei M."/>
            <person name="Yu H."/>
            <person name="Li Y."/>
            <person name="Xu H."/>
            <person name="Wei S."/>
            <person name="He X."/>
            <person name="Fang L."/>
            <person name="Zhang Z."/>
            <person name="Zhang Y."/>
            <person name="Huang X."/>
            <person name="Su Z."/>
            <person name="Tong W."/>
            <person name="Li J."/>
            <person name="Tong Z."/>
            <person name="Li S."/>
            <person name="Ye J."/>
            <person name="Wang L."/>
            <person name="Fang L."/>
            <person name="Lei T."/>
            <person name="Chen C."/>
            <person name="Chen H."/>
            <person name="Xu Z."/>
            <person name="Li H."/>
            <person name="Huang H."/>
            <person name="Zhang F."/>
            <person name="Xu H."/>
            <person name="Li N."/>
            <person name="Zhao C."/>
            <person name="Li S."/>
            <person name="Dong L."/>
            <person name="Huang Y."/>
            <person name="Li L."/>
            <person name="Xi Y."/>
            <person name="Qi Q."/>
            <person name="Li W."/>
            <person name="Zhang B."/>
            <person name="Hu W."/>
            <person name="Zhang Y."/>
            <person name="Tian X."/>
            <person name="Jiao Y."/>
            <person name="Liang X."/>
            <person name="Jin J."/>
            <person name="Gao L."/>
            <person name="Zheng W."/>
            <person name="Hao B."/>
            <person name="Liu S."/>
            <person name="Wang W."/>
            <person name="Yuan L."/>
            <person name="Cao M."/>
            <person name="McDermott J."/>
            <person name="Samudrala R."/>
            <person name="Wang J."/>
            <person name="Wong G.K."/>
            <person name="Yang H."/>
        </authorList>
    </citation>
    <scope>NUCLEOTIDE SEQUENCE [LARGE SCALE GENOMIC DNA]</scope>
    <source>
        <strain evidence="2">cv. 93-11</strain>
    </source>
</reference>
<accession>B8BDW4</accession>
<sequence length="295" mass="33682">MALKSWGERRISELRLQFAMAHEIILRLDGAMDLRLLSHEERSLRAALKGRCLALAALERIRLRQRARLRYLKHSGTASQFFHLKINARRRKKTIPVLQQGGVWGVTEEDKLAMAHDYFLEIMGSPSPPMVALDLGRLVRKPGKADLQPMMDRLAKSLASWKPKLLAPDARLAIIKHVLMVLPLYFMSVLELPVWAIKEIEKKCRGFLWKGDENAVGSYSLVAWDKLCLPIENGGLGIKDLRLMGVTLRTRWPWLCRVQPKRPWVNFVQPIDKKVAHCFAAGYMVQLGNGEQTSF</sequence>
<dbReference type="PANTHER" id="PTHR33116:SF78">
    <property type="entry name" value="OS12G0587133 PROTEIN"/>
    <property type="match status" value="1"/>
</dbReference>
<gene>
    <name evidence="1" type="ORF">OsI_32180</name>
</gene>
<dbReference type="PANTHER" id="PTHR33116">
    <property type="entry name" value="REVERSE TRANSCRIPTASE ZINC-BINDING DOMAIN-CONTAINING PROTEIN-RELATED-RELATED"/>
    <property type="match status" value="1"/>
</dbReference>
<dbReference type="AlphaFoldDB" id="B8BDW4"/>
<protein>
    <submittedName>
        <fullName evidence="1">Uncharacterized protein</fullName>
    </submittedName>
</protein>
<dbReference type="Proteomes" id="UP000007015">
    <property type="component" value="Chromosome 9"/>
</dbReference>
<dbReference type="OMA" id="AMAHEII"/>
<proteinExistence type="predicted"/>
<dbReference type="HOGENOM" id="CLU_944561_0_0_1"/>
<evidence type="ECO:0000313" key="1">
    <source>
        <dbReference type="EMBL" id="EEC84956.1"/>
    </source>
</evidence>
<keyword evidence="2" id="KW-1185">Reference proteome</keyword>
<dbReference type="STRING" id="39946.B8BDW4"/>
<organism evidence="1 2">
    <name type="scientific">Oryza sativa subsp. indica</name>
    <name type="common">Rice</name>
    <dbReference type="NCBI Taxonomy" id="39946"/>
    <lineage>
        <taxon>Eukaryota</taxon>
        <taxon>Viridiplantae</taxon>
        <taxon>Streptophyta</taxon>
        <taxon>Embryophyta</taxon>
        <taxon>Tracheophyta</taxon>
        <taxon>Spermatophyta</taxon>
        <taxon>Magnoliopsida</taxon>
        <taxon>Liliopsida</taxon>
        <taxon>Poales</taxon>
        <taxon>Poaceae</taxon>
        <taxon>BOP clade</taxon>
        <taxon>Oryzoideae</taxon>
        <taxon>Oryzeae</taxon>
        <taxon>Oryzinae</taxon>
        <taxon>Oryza</taxon>
        <taxon>Oryza sativa</taxon>
    </lineage>
</organism>
<dbReference type="Gramene" id="BGIOSGA031157-TA">
    <property type="protein sequence ID" value="BGIOSGA031157-PA"/>
    <property type="gene ID" value="BGIOSGA031157"/>
</dbReference>
<evidence type="ECO:0000313" key="2">
    <source>
        <dbReference type="Proteomes" id="UP000007015"/>
    </source>
</evidence>